<protein>
    <submittedName>
        <fullName evidence="1">Pyridoxamine 5'-phosphate oxidase</fullName>
    </submittedName>
</protein>
<dbReference type="AlphaFoldDB" id="A0A917YKV8"/>
<dbReference type="RefSeq" id="WP_146285041.1">
    <property type="nucleotide sequence ID" value="NZ_BMLP01000001.1"/>
</dbReference>
<accession>A0A917YKV8</accession>
<dbReference type="InterPro" id="IPR012349">
    <property type="entry name" value="Split_barrel_FMN-bd"/>
</dbReference>
<dbReference type="Gene3D" id="2.30.110.10">
    <property type="entry name" value="Electron Transport, Fmn-binding Protein, Chain A"/>
    <property type="match status" value="1"/>
</dbReference>
<dbReference type="OrthoDB" id="9814594at2"/>
<gene>
    <name evidence="1" type="ORF">GCM10010991_12370</name>
</gene>
<evidence type="ECO:0000313" key="1">
    <source>
        <dbReference type="EMBL" id="GGO28998.1"/>
    </source>
</evidence>
<sequence length="163" mass="17707">MTDRRPDPVQPADDAARRLARDLLGAARHAALSFTDPDTGTPGISRIAFGLDPDGCPLTLVSGLALHRRALETHPLAAVMVGEPGEKGDPLTHPRLMLRVAAEPVSRDAPEHLALRQKWLADHPKAQLYIDFPDFIFVRLRPIAALLNGGFASAYRLVPADLM</sequence>
<keyword evidence="2" id="KW-1185">Reference proteome</keyword>
<dbReference type="EMBL" id="BMLP01000001">
    <property type="protein sequence ID" value="GGO28998.1"/>
    <property type="molecule type" value="Genomic_DNA"/>
</dbReference>
<name>A0A917YKV8_9RHOB</name>
<reference evidence="1 2" key="1">
    <citation type="journal article" date="2014" name="Int. J. Syst. Evol. Microbiol.">
        <title>Complete genome sequence of Corynebacterium casei LMG S-19264T (=DSM 44701T), isolated from a smear-ripened cheese.</title>
        <authorList>
            <consortium name="US DOE Joint Genome Institute (JGI-PGF)"/>
            <person name="Walter F."/>
            <person name="Albersmeier A."/>
            <person name="Kalinowski J."/>
            <person name="Ruckert C."/>
        </authorList>
    </citation>
    <scope>NUCLEOTIDE SEQUENCE [LARGE SCALE GENOMIC DNA]</scope>
    <source>
        <strain evidence="1 2">CGMCC 1.7029</strain>
    </source>
</reference>
<organism evidence="1 2">
    <name type="scientific">Gemmobacter aquaticus</name>
    <dbReference type="NCBI Taxonomy" id="490185"/>
    <lineage>
        <taxon>Bacteria</taxon>
        <taxon>Pseudomonadati</taxon>
        <taxon>Pseudomonadota</taxon>
        <taxon>Alphaproteobacteria</taxon>
        <taxon>Rhodobacterales</taxon>
        <taxon>Paracoccaceae</taxon>
        <taxon>Gemmobacter</taxon>
    </lineage>
</organism>
<comment type="caution">
    <text evidence="1">The sequence shown here is derived from an EMBL/GenBank/DDBJ whole genome shotgun (WGS) entry which is preliminary data.</text>
</comment>
<proteinExistence type="predicted"/>
<evidence type="ECO:0000313" key="2">
    <source>
        <dbReference type="Proteomes" id="UP000598196"/>
    </source>
</evidence>
<dbReference type="Proteomes" id="UP000598196">
    <property type="component" value="Unassembled WGS sequence"/>
</dbReference>
<dbReference type="SUPFAM" id="SSF50475">
    <property type="entry name" value="FMN-binding split barrel"/>
    <property type="match status" value="1"/>
</dbReference>